<evidence type="ECO:0000256" key="2">
    <source>
        <dbReference type="SAM" id="MobiDB-lite"/>
    </source>
</evidence>
<dbReference type="Pfam" id="PF01424">
    <property type="entry name" value="R3H"/>
    <property type="match status" value="1"/>
</dbReference>
<feature type="compositionally biased region" description="Basic residues" evidence="2">
    <location>
        <begin position="58"/>
        <end position="71"/>
    </location>
</feature>
<dbReference type="PANTHER" id="PTHR15672:SF13">
    <property type="entry name" value="R3H DOMAIN-CONTAINING PROTEIN 2"/>
    <property type="match status" value="1"/>
</dbReference>
<feature type="compositionally biased region" description="Polar residues" evidence="2">
    <location>
        <begin position="514"/>
        <end position="538"/>
    </location>
</feature>
<feature type="region of interest" description="Disordered" evidence="2">
    <location>
        <begin position="514"/>
        <end position="594"/>
    </location>
</feature>
<dbReference type="InterPro" id="IPR036867">
    <property type="entry name" value="R3H_dom_sf"/>
</dbReference>
<organism evidence="5 6">
    <name type="scientific">Erinaceus europaeus</name>
    <name type="common">Western European hedgehog</name>
    <dbReference type="NCBI Taxonomy" id="9365"/>
    <lineage>
        <taxon>Eukaryota</taxon>
        <taxon>Metazoa</taxon>
        <taxon>Chordata</taxon>
        <taxon>Craniata</taxon>
        <taxon>Vertebrata</taxon>
        <taxon>Euteleostomi</taxon>
        <taxon>Mammalia</taxon>
        <taxon>Eutheria</taxon>
        <taxon>Laurasiatheria</taxon>
        <taxon>Eulipotyphla</taxon>
        <taxon>Erinaceidae</taxon>
        <taxon>Erinaceinae</taxon>
        <taxon>Erinaceus</taxon>
    </lineage>
</organism>
<dbReference type="SUPFAM" id="SSF82708">
    <property type="entry name" value="R3H domain"/>
    <property type="match status" value="1"/>
</dbReference>
<feature type="region of interest" description="Disordered" evidence="2">
    <location>
        <begin position="105"/>
        <end position="147"/>
    </location>
</feature>
<dbReference type="SMART" id="SM00393">
    <property type="entry name" value="R3H"/>
    <property type="match status" value="1"/>
</dbReference>
<evidence type="ECO:0000256" key="1">
    <source>
        <dbReference type="ARBA" id="ARBA00022553"/>
    </source>
</evidence>
<feature type="compositionally biased region" description="Basic and acidic residues" evidence="2">
    <location>
        <begin position="257"/>
        <end position="269"/>
    </location>
</feature>
<feature type="compositionally biased region" description="Polar residues" evidence="2">
    <location>
        <begin position="782"/>
        <end position="814"/>
    </location>
</feature>
<feature type="region of interest" description="Disordered" evidence="2">
    <location>
        <begin position="401"/>
        <end position="500"/>
    </location>
</feature>
<dbReference type="InterPro" id="IPR051937">
    <property type="entry name" value="R3H_domain_containing"/>
</dbReference>
<feature type="compositionally biased region" description="Low complexity" evidence="2">
    <location>
        <begin position="401"/>
        <end position="415"/>
    </location>
</feature>
<dbReference type="InterPro" id="IPR024771">
    <property type="entry name" value="SUZ"/>
</dbReference>
<feature type="region of interest" description="Disordered" evidence="2">
    <location>
        <begin position="770"/>
        <end position="814"/>
    </location>
</feature>
<protein>
    <submittedName>
        <fullName evidence="6">R3H domain-containing protein 2 isoform X17</fullName>
    </submittedName>
</protein>
<gene>
    <name evidence="6" type="primary">R3HDM2</name>
</gene>
<evidence type="ECO:0000313" key="6">
    <source>
        <dbReference type="RefSeq" id="XP_060051082.1"/>
    </source>
</evidence>
<dbReference type="InterPro" id="IPR001374">
    <property type="entry name" value="R3H_dom"/>
</dbReference>
<feature type="region of interest" description="Disordered" evidence="2">
    <location>
        <begin position="694"/>
        <end position="739"/>
    </location>
</feature>
<dbReference type="CDD" id="cd02642">
    <property type="entry name" value="R3H_encore_like"/>
    <property type="match status" value="1"/>
</dbReference>
<feature type="compositionally biased region" description="Low complexity" evidence="2">
    <location>
        <begin position="577"/>
        <end position="594"/>
    </location>
</feature>
<feature type="compositionally biased region" description="Low complexity" evidence="2">
    <location>
        <begin position="306"/>
        <end position="317"/>
    </location>
</feature>
<dbReference type="PROSITE" id="PS51673">
    <property type="entry name" value="SUZ"/>
    <property type="match status" value="1"/>
</dbReference>
<keyword evidence="5" id="KW-1185">Reference proteome</keyword>
<feature type="compositionally biased region" description="Pro residues" evidence="2">
    <location>
        <begin position="716"/>
        <end position="725"/>
    </location>
</feature>
<proteinExistence type="predicted"/>
<keyword evidence="1" id="KW-0597">Phosphoprotein</keyword>
<feature type="compositionally biased region" description="Polar residues" evidence="2">
    <location>
        <begin position="475"/>
        <end position="487"/>
    </location>
</feature>
<feature type="domain" description="SUZ" evidence="4">
    <location>
        <begin position="233"/>
        <end position="310"/>
    </location>
</feature>
<feature type="compositionally biased region" description="Basic and acidic residues" evidence="2">
    <location>
        <begin position="36"/>
        <end position="56"/>
    </location>
</feature>
<feature type="region of interest" description="Disordered" evidence="2">
    <location>
        <begin position="32"/>
        <end position="71"/>
    </location>
</feature>
<evidence type="ECO:0000313" key="5">
    <source>
        <dbReference type="Proteomes" id="UP001652624"/>
    </source>
</evidence>
<evidence type="ECO:0000259" key="4">
    <source>
        <dbReference type="PROSITE" id="PS51673"/>
    </source>
</evidence>
<reference evidence="6" key="1">
    <citation type="submission" date="2025-08" db="UniProtKB">
        <authorList>
            <consortium name="RefSeq"/>
        </authorList>
    </citation>
    <scope>IDENTIFICATION</scope>
</reference>
<sequence>MSNSNTTQETLEIMKESEKKLVEESVNKNKFISKTPSKEEIEKECEDTSVRQETQRRTSNHGHARKRAKSNSKLKLVRSLAVCEESSVPFADGPLETQDIIQLHISCPSDKEEEKSTKDGSEKEDKDKNKEKVPRKMLSRDSSQEYTDSTGIDLHEFLVNTLKKNPRDRMMLLKLEQEILEFINDNNNQFKKFPQMTSYHRMLLHRVAAYFGMDHNVDQTGKAVIINKTSNTRIPEQRFSEHIKDEKNTEFQQRFILKRDDASMDRDDNQTGQNGYLNDIRLSKEAFSSSSHKRRQIFRGNREGLSRTSSSRQSSTDSELKSLEPRPWSSTDSDGSVRSMRPPVTKASSFSGISILTRGDSIGNSKGGSAGRLSRPGMVLGAPEVCNQVTSSQSVRGLLPCTAQQQQQQQQQQLPALPPTPQQQPPLNNHMISQPVPALQPSPQPVQFSPSSCPQVLLPVSPPQQYNMADDLSNPFGQMSLSRQGSTEAADPSSALFQPPLISQHPQQTSFIMASTGQPLPTSNYSTSSHGPPTQQVLPPQGYMQPPQQIQVSYYPSGQYPNSNQQYRPLSHPVAYSPQRGQQLPQPSQQPGLQPMMPNQQQAAYQGMIGVQQPQNQGLLSNQRNSMGGQMQGLVVQYTPLPSYQVPVGNDSQNVVQPPFQQPMLVPASQSVQGGLPAGGVPVYYSMIPSAQQNGTSPSVGFLQPPGSEQYQMPQSPSPCSPPQMPQQYSGVSPSGPGVVVMQLNVPNGPQPPQNPSMVQWSHCKYYSMDQRGQKPGDMYNPDNSPQASTQLSNSPVTSPTQSPAPSPVTSLSNVCTGLSPLPVLTQFPRPGGPAQGDGRYSLLGQPLQYNLSICPPLLHGQSSYTVHQGQSGLKHGNRSKRQALKSASTDLGTTDVVLGRVLEVTDLPEGITRTEADKLFTQLAMSGAKIQWLKEAQGLPGGGGGDNGGTAENGRHADLAALYTIVAVFPSPLAAQNASLRLNNSVSRFKLRVAKKNYDLRILERASSQ</sequence>
<dbReference type="Proteomes" id="UP001652624">
    <property type="component" value="Chromosome 7"/>
</dbReference>
<name>A0ABM3XQI1_ERIEU</name>
<accession>A0ABM3XQI1</accession>
<feature type="region of interest" description="Disordered" evidence="2">
    <location>
        <begin position="869"/>
        <end position="888"/>
    </location>
</feature>
<feature type="compositionally biased region" description="Polar residues" evidence="2">
    <location>
        <begin position="546"/>
        <end position="568"/>
    </location>
</feature>
<dbReference type="GeneID" id="103124245"/>
<dbReference type="RefSeq" id="XP_060051082.1">
    <property type="nucleotide sequence ID" value="XM_060195099.1"/>
</dbReference>
<feature type="compositionally biased region" description="Basic and acidic residues" evidence="2">
    <location>
        <begin position="109"/>
        <end position="143"/>
    </location>
</feature>
<evidence type="ECO:0000259" key="3">
    <source>
        <dbReference type="PROSITE" id="PS51061"/>
    </source>
</evidence>
<dbReference type="PANTHER" id="PTHR15672">
    <property type="entry name" value="CAMP-REGULATED PHOSPHOPROTEIN 21 RELATED R3H DOMAIN CONTAINING PROTEIN"/>
    <property type="match status" value="1"/>
</dbReference>
<dbReference type="Gene3D" id="3.30.1370.50">
    <property type="entry name" value="R3H-like domain"/>
    <property type="match status" value="1"/>
</dbReference>
<feature type="compositionally biased region" description="Low complexity" evidence="2">
    <location>
        <begin position="445"/>
        <end position="465"/>
    </location>
</feature>
<feature type="domain" description="R3H" evidence="3">
    <location>
        <begin position="169"/>
        <end position="232"/>
    </location>
</feature>
<dbReference type="PROSITE" id="PS51061">
    <property type="entry name" value="R3H"/>
    <property type="match status" value="1"/>
</dbReference>
<feature type="region of interest" description="Disordered" evidence="2">
    <location>
        <begin position="257"/>
        <end position="376"/>
    </location>
</feature>
<feature type="compositionally biased region" description="Low complexity" evidence="2">
    <location>
        <begin position="726"/>
        <end position="739"/>
    </location>
</feature>